<sequence length="131" mass="14425">MKTNYLCVPKFKLTTTTSTSYGRSNRRLSPMSLLDRLRQAVYRIIMLNALCKTNVQQTHDHGSGGGSDQVQARGGRCGYNYLYDPRHNEAVADCIEFIKKTGITAEENRDSSASGGSIDAASELVFTVPVM</sequence>
<name>A0AAV6IT23_9ERIC</name>
<proteinExistence type="predicted"/>
<dbReference type="Proteomes" id="UP000823749">
    <property type="component" value="Chromosome 10"/>
</dbReference>
<reference evidence="1" key="1">
    <citation type="submission" date="2020-08" db="EMBL/GenBank/DDBJ databases">
        <title>Plant Genome Project.</title>
        <authorList>
            <person name="Zhang R.-G."/>
        </authorList>
    </citation>
    <scope>NUCLEOTIDE SEQUENCE</scope>
    <source>
        <strain evidence="1">WSP0</strain>
        <tissue evidence="1">Leaf</tissue>
    </source>
</reference>
<protein>
    <submittedName>
        <fullName evidence="1">Uncharacterized protein</fullName>
    </submittedName>
</protein>
<evidence type="ECO:0000313" key="1">
    <source>
        <dbReference type="EMBL" id="KAG5530249.1"/>
    </source>
</evidence>
<keyword evidence="2" id="KW-1185">Reference proteome</keyword>
<evidence type="ECO:0000313" key="2">
    <source>
        <dbReference type="Proteomes" id="UP000823749"/>
    </source>
</evidence>
<dbReference type="PANTHER" id="PTHR35111:SF1">
    <property type="entry name" value="OS04G0115900 PROTEIN"/>
    <property type="match status" value="1"/>
</dbReference>
<gene>
    <name evidence="1" type="ORF">RHGRI_030573</name>
</gene>
<dbReference type="AlphaFoldDB" id="A0AAV6IT23"/>
<comment type="caution">
    <text evidence="1">The sequence shown here is derived from an EMBL/GenBank/DDBJ whole genome shotgun (WGS) entry which is preliminary data.</text>
</comment>
<organism evidence="1 2">
    <name type="scientific">Rhododendron griersonianum</name>
    <dbReference type="NCBI Taxonomy" id="479676"/>
    <lineage>
        <taxon>Eukaryota</taxon>
        <taxon>Viridiplantae</taxon>
        <taxon>Streptophyta</taxon>
        <taxon>Embryophyta</taxon>
        <taxon>Tracheophyta</taxon>
        <taxon>Spermatophyta</taxon>
        <taxon>Magnoliopsida</taxon>
        <taxon>eudicotyledons</taxon>
        <taxon>Gunneridae</taxon>
        <taxon>Pentapetalae</taxon>
        <taxon>asterids</taxon>
        <taxon>Ericales</taxon>
        <taxon>Ericaceae</taxon>
        <taxon>Ericoideae</taxon>
        <taxon>Rhodoreae</taxon>
        <taxon>Rhododendron</taxon>
    </lineage>
</organism>
<dbReference type="PANTHER" id="PTHR35111">
    <property type="entry name" value="F10A5.9-RELATED"/>
    <property type="match status" value="1"/>
</dbReference>
<dbReference type="EMBL" id="JACTNZ010000010">
    <property type="protein sequence ID" value="KAG5530249.1"/>
    <property type="molecule type" value="Genomic_DNA"/>
</dbReference>
<accession>A0AAV6IT23</accession>